<dbReference type="EMBL" id="MU118099">
    <property type="protein sequence ID" value="KAF9645219.1"/>
    <property type="molecule type" value="Genomic_DNA"/>
</dbReference>
<accession>A0ACB6Z665</accession>
<dbReference type="Proteomes" id="UP000886501">
    <property type="component" value="Unassembled WGS sequence"/>
</dbReference>
<evidence type="ECO:0000313" key="1">
    <source>
        <dbReference type="EMBL" id="KAF9645219.1"/>
    </source>
</evidence>
<protein>
    <submittedName>
        <fullName evidence="1">Uncharacterized protein</fullName>
    </submittedName>
</protein>
<name>A0ACB6Z665_THEGA</name>
<keyword evidence="2" id="KW-1185">Reference proteome</keyword>
<gene>
    <name evidence="1" type="ORF">BDM02DRAFT_613557</name>
</gene>
<organism evidence="1 2">
    <name type="scientific">Thelephora ganbajun</name>
    <name type="common">Ganba fungus</name>
    <dbReference type="NCBI Taxonomy" id="370292"/>
    <lineage>
        <taxon>Eukaryota</taxon>
        <taxon>Fungi</taxon>
        <taxon>Dikarya</taxon>
        <taxon>Basidiomycota</taxon>
        <taxon>Agaricomycotina</taxon>
        <taxon>Agaricomycetes</taxon>
        <taxon>Thelephorales</taxon>
        <taxon>Thelephoraceae</taxon>
        <taxon>Thelephora</taxon>
    </lineage>
</organism>
<reference evidence="1" key="1">
    <citation type="submission" date="2019-10" db="EMBL/GenBank/DDBJ databases">
        <authorList>
            <consortium name="DOE Joint Genome Institute"/>
            <person name="Kuo A."/>
            <person name="Miyauchi S."/>
            <person name="Kiss E."/>
            <person name="Drula E."/>
            <person name="Kohler A."/>
            <person name="Sanchez-Garcia M."/>
            <person name="Andreopoulos B."/>
            <person name="Barry K.W."/>
            <person name="Bonito G."/>
            <person name="Buee M."/>
            <person name="Carver A."/>
            <person name="Chen C."/>
            <person name="Cichocki N."/>
            <person name="Clum A."/>
            <person name="Culley D."/>
            <person name="Crous P.W."/>
            <person name="Fauchery L."/>
            <person name="Girlanda M."/>
            <person name="Hayes R."/>
            <person name="Keri Z."/>
            <person name="Labutti K."/>
            <person name="Lipzen A."/>
            <person name="Lombard V."/>
            <person name="Magnuson J."/>
            <person name="Maillard F."/>
            <person name="Morin E."/>
            <person name="Murat C."/>
            <person name="Nolan M."/>
            <person name="Ohm R."/>
            <person name="Pangilinan J."/>
            <person name="Pereira M."/>
            <person name="Perotto S."/>
            <person name="Peter M."/>
            <person name="Riley R."/>
            <person name="Sitrit Y."/>
            <person name="Stielow B."/>
            <person name="Szollosi G."/>
            <person name="Zifcakova L."/>
            <person name="Stursova M."/>
            <person name="Spatafora J.W."/>
            <person name="Tedersoo L."/>
            <person name="Vaario L.-M."/>
            <person name="Yamada A."/>
            <person name="Yan M."/>
            <person name="Wang P."/>
            <person name="Xu J."/>
            <person name="Bruns T."/>
            <person name="Baldrian P."/>
            <person name="Vilgalys R."/>
            <person name="Henrissat B."/>
            <person name="Grigoriev I.V."/>
            <person name="Hibbett D."/>
            <person name="Nagy L.G."/>
            <person name="Martin F.M."/>
        </authorList>
    </citation>
    <scope>NUCLEOTIDE SEQUENCE</scope>
    <source>
        <strain evidence="1">P2</strain>
    </source>
</reference>
<comment type="caution">
    <text evidence="1">The sequence shown here is derived from an EMBL/GenBank/DDBJ whole genome shotgun (WGS) entry which is preliminary data.</text>
</comment>
<reference evidence="1" key="2">
    <citation type="journal article" date="2020" name="Nat. Commun.">
        <title>Large-scale genome sequencing of mycorrhizal fungi provides insights into the early evolution of symbiotic traits.</title>
        <authorList>
            <person name="Miyauchi S."/>
            <person name="Kiss E."/>
            <person name="Kuo A."/>
            <person name="Drula E."/>
            <person name="Kohler A."/>
            <person name="Sanchez-Garcia M."/>
            <person name="Morin E."/>
            <person name="Andreopoulos B."/>
            <person name="Barry K.W."/>
            <person name="Bonito G."/>
            <person name="Buee M."/>
            <person name="Carver A."/>
            <person name="Chen C."/>
            <person name="Cichocki N."/>
            <person name="Clum A."/>
            <person name="Culley D."/>
            <person name="Crous P.W."/>
            <person name="Fauchery L."/>
            <person name="Girlanda M."/>
            <person name="Hayes R.D."/>
            <person name="Keri Z."/>
            <person name="LaButti K."/>
            <person name="Lipzen A."/>
            <person name="Lombard V."/>
            <person name="Magnuson J."/>
            <person name="Maillard F."/>
            <person name="Murat C."/>
            <person name="Nolan M."/>
            <person name="Ohm R.A."/>
            <person name="Pangilinan J."/>
            <person name="Pereira M.F."/>
            <person name="Perotto S."/>
            <person name="Peter M."/>
            <person name="Pfister S."/>
            <person name="Riley R."/>
            <person name="Sitrit Y."/>
            <person name="Stielow J.B."/>
            <person name="Szollosi G."/>
            <person name="Zifcakova L."/>
            <person name="Stursova M."/>
            <person name="Spatafora J.W."/>
            <person name="Tedersoo L."/>
            <person name="Vaario L.M."/>
            <person name="Yamada A."/>
            <person name="Yan M."/>
            <person name="Wang P."/>
            <person name="Xu J."/>
            <person name="Bruns T."/>
            <person name="Baldrian P."/>
            <person name="Vilgalys R."/>
            <person name="Dunand C."/>
            <person name="Henrissat B."/>
            <person name="Grigoriev I.V."/>
            <person name="Hibbett D."/>
            <person name="Nagy L.G."/>
            <person name="Martin F.M."/>
        </authorList>
    </citation>
    <scope>NUCLEOTIDE SEQUENCE</scope>
    <source>
        <strain evidence="1">P2</strain>
    </source>
</reference>
<sequence length="151" mass="16725">MGWLALTDILWGGRGDPVHKSNGTNFRQHKNSLVKQQASLRVPVHTIQTIPLYQDGVTSFRRGCITAKPGRALRPSNQHWFISKIAKRPLGYCRVPARTTGCIDSKGGRLQISDEGTRNDGTRAGYPREPPRTSAYRRVPADDFADVDGSP</sequence>
<proteinExistence type="predicted"/>
<evidence type="ECO:0000313" key="2">
    <source>
        <dbReference type="Proteomes" id="UP000886501"/>
    </source>
</evidence>